<dbReference type="SMART" id="SM00320">
    <property type="entry name" value="WD40"/>
    <property type="match status" value="8"/>
</dbReference>
<dbReference type="PRINTS" id="PR00320">
    <property type="entry name" value="GPROTEINBRPT"/>
</dbReference>
<dbReference type="Pfam" id="PF23770">
    <property type="entry name" value="Beta-prop_RIG_1st"/>
    <property type="match status" value="1"/>
</dbReference>
<dbReference type="PANTHER" id="PTHR46362:SF1">
    <property type="entry name" value="GEM-ASSOCIATED PROTEIN 5"/>
    <property type="match status" value="1"/>
</dbReference>
<keyword evidence="1 3" id="KW-0853">WD repeat</keyword>
<dbReference type="InterPro" id="IPR020472">
    <property type="entry name" value="WD40_PAC1"/>
</dbReference>
<protein>
    <submittedName>
        <fullName evidence="5">GEMI5-like protein</fullName>
    </submittedName>
</protein>
<dbReference type="InterPro" id="IPR011047">
    <property type="entry name" value="Quinoprotein_ADH-like_sf"/>
</dbReference>
<dbReference type="Gene3D" id="2.130.10.10">
    <property type="entry name" value="YVTN repeat-like/Quinoprotein amine dehydrogenase"/>
    <property type="match status" value="2"/>
</dbReference>
<dbReference type="InterPro" id="IPR036322">
    <property type="entry name" value="WD40_repeat_dom_sf"/>
</dbReference>
<dbReference type="EMBL" id="CP111014">
    <property type="protein sequence ID" value="WAQ97879.1"/>
    <property type="molecule type" value="Genomic_DNA"/>
</dbReference>
<evidence type="ECO:0000256" key="2">
    <source>
        <dbReference type="ARBA" id="ARBA00022737"/>
    </source>
</evidence>
<keyword evidence="2" id="KW-0677">Repeat</keyword>
<accession>A0ABY7DMW9</accession>
<dbReference type="SUPFAM" id="SSF50998">
    <property type="entry name" value="Quinoprotein alcohol dehydrogenase-like"/>
    <property type="match status" value="1"/>
</dbReference>
<dbReference type="InterPro" id="IPR015943">
    <property type="entry name" value="WD40/YVTN_repeat-like_dom_sf"/>
</dbReference>
<evidence type="ECO:0000256" key="1">
    <source>
        <dbReference type="ARBA" id="ARBA00022574"/>
    </source>
</evidence>
<dbReference type="SUPFAM" id="SSF50978">
    <property type="entry name" value="WD40 repeat-like"/>
    <property type="match status" value="1"/>
</dbReference>
<proteinExistence type="predicted"/>
<feature type="repeat" description="WD" evidence="3">
    <location>
        <begin position="238"/>
        <end position="267"/>
    </location>
</feature>
<keyword evidence="6" id="KW-1185">Reference proteome</keyword>
<sequence>MPSVIIPASPNWYCSKVTDSNKRNLLVYAARHDVYIFGYEEFPPKFLGVCVEHREKVTALTLCNHDEYDTLCCSGSEDGVVKLWDTTDKSLKLENHVHSHKVTAICWSNQQKDLIISGDDHGTLGVWQFEENRQAAHRLEKAGIQCLAVAPYSPGLVAVGLKTGQLLLVDVKKGGHVVSSLKGHDEEIYSLAWCPVPGEDFKPAPKSEADITDLESFGVDDSWRKKPKEVPSSKIKGFGEEGWLLASGSKDKTIRIWSTSRGRQLLLMKLPSPGRRERGDEGGRGKAWLTLCWLQHDSCRIISSSQSGDILVWDITKVGKEKMSVLNSAGKGHTRFAFNICPLGGDTRTVCTISMDRQIIFWDVDLRYQLGVLPSLGGYVYVAKVSPFDHGRLALGVGDAMIRLWNINSPVPGSTEMTQLWQGIRAKVTALCWHPAKEGILAYGTDDGRVGVYNTLSNKYGLMFI</sequence>
<evidence type="ECO:0000313" key="5">
    <source>
        <dbReference type="EMBL" id="WAQ97879.1"/>
    </source>
</evidence>
<reference evidence="5" key="1">
    <citation type="submission" date="2022-11" db="EMBL/GenBank/DDBJ databases">
        <title>Centuries of genome instability and evolution in soft-shell clam transmissible cancer (bioRxiv).</title>
        <authorList>
            <person name="Hart S.F.M."/>
            <person name="Yonemitsu M.A."/>
            <person name="Giersch R.M."/>
            <person name="Beal B.F."/>
            <person name="Arriagada G."/>
            <person name="Davis B.W."/>
            <person name="Ostrander E.A."/>
            <person name="Goff S.P."/>
            <person name="Metzger M.J."/>
        </authorList>
    </citation>
    <scope>NUCLEOTIDE SEQUENCE</scope>
    <source>
        <strain evidence="5">MELC-2E11</strain>
        <tissue evidence="5">Siphon/mantle</tissue>
    </source>
</reference>
<organism evidence="5 6">
    <name type="scientific">Mya arenaria</name>
    <name type="common">Soft-shell clam</name>
    <dbReference type="NCBI Taxonomy" id="6604"/>
    <lineage>
        <taxon>Eukaryota</taxon>
        <taxon>Metazoa</taxon>
        <taxon>Spiralia</taxon>
        <taxon>Lophotrochozoa</taxon>
        <taxon>Mollusca</taxon>
        <taxon>Bivalvia</taxon>
        <taxon>Autobranchia</taxon>
        <taxon>Heteroconchia</taxon>
        <taxon>Euheterodonta</taxon>
        <taxon>Imparidentia</taxon>
        <taxon>Neoheterodontei</taxon>
        <taxon>Myida</taxon>
        <taxon>Myoidea</taxon>
        <taxon>Myidae</taxon>
        <taxon>Mya</taxon>
    </lineage>
</organism>
<dbReference type="Pfam" id="PF00400">
    <property type="entry name" value="WD40"/>
    <property type="match status" value="3"/>
</dbReference>
<dbReference type="PANTHER" id="PTHR46362">
    <property type="entry name" value="GEM-ASSOCIATED PROTEIN 5"/>
    <property type="match status" value="1"/>
</dbReference>
<evidence type="ECO:0000313" key="6">
    <source>
        <dbReference type="Proteomes" id="UP001164746"/>
    </source>
</evidence>
<feature type="repeat" description="WD" evidence="3">
    <location>
        <begin position="95"/>
        <end position="137"/>
    </location>
</feature>
<gene>
    <name evidence="5" type="ORF">MAR_022252</name>
</gene>
<dbReference type="InterPro" id="IPR052640">
    <property type="entry name" value="Gemin-5"/>
</dbReference>
<feature type="domain" description="Gem-associated protein 5 first beta-propeller" evidence="4">
    <location>
        <begin position="144"/>
        <end position="216"/>
    </location>
</feature>
<dbReference type="Proteomes" id="UP001164746">
    <property type="component" value="Chromosome 3"/>
</dbReference>
<name>A0ABY7DMW9_MYAAR</name>
<dbReference type="InterPro" id="IPR001680">
    <property type="entry name" value="WD40_rpt"/>
</dbReference>
<dbReference type="PROSITE" id="PS50082">
    <property type="entry name" value="WD_REPEATS_2"/>
    <property type="match status" value="2"/>
</dbReference>
<evidence type="ECO:0000256" key="3">
    <source>
        <dbReference type="PROSITE-ProRule" id="PRU00221"/>
    </source>
</evidence>
<evidence type="ECO:0000259" key="4">
    <source>
        <dbReference type="Pfam" id="PF23770"/>
    </source>
</evidence>
<dbReference type="InterPro" id="IPR056432">
    <property type="entry name" value="Beta-prop_GEMI5_1st"/>
</dbReference>